<gene>
    <name evidence="2" type="ORF">BMG03_13905</name>
</gene>
<evidence type="ECO:0008006" key="4">
    <source>
        <dbReference type="Google" id="ProtNLM"/>
    </source>
</evidence>
<dbReference type="EMBL" id="CP019437">
    <property type="protein sequence ID" value="AQS48765.1"/>
    <property type="molecule type" value="Genomic_DNA"/>
</dbReference>
<sequence>MSLSDRTHAAIAARIAALRARHRDLDARVEQEQKRAWRDMSVLQRLKRRRLRLKDELGRYEGLLRTLARRRLPG</sequence>
<keyword evidence="3" id="KW-1185">Reference proteome</keyword>
<reference evidence="2 3" key="1">
    <citation type="submission" date="2017-01" db="EMBL/GenBank/DDBJ databases">
        <title>The complete genome sequence of a sulfur-oxidizing marine bacterium Thioclava sp. 25B10_4T.</title>
        <authorList>
            <person name="Liu Y."/>
            <person name="Lai Q."/>
            <person name="Shao Z."/>
        </authorList>
    </citation>
    <scope>NUCLEOTIDE SEQUENCE [LARGE SCALE GENOMIC DNA]</scope>
    <source>
        <strain evidence="2 3">25B10_4</strain>
    </source>
</reference>
<dbReference type="InterPro" id="IPR007420">
    <property type="entry name" value="DUF465"/>
</dbReference>
<dbReference type="Pfam" id="PF04325">
    <property type="entry name" value="DUF465"/>
    <property type="match status" value="1"/>
</dbReference>
<protein>
    <recommendedName>
        <fullName evidence="4">DUF465 domain-containing protein</fullName>
    </recommendedName>
</protein>
<keyword evidence="1" id="KW-0175">Coiled coil</keyword>
<evidence type="ECO:0000313" key="3">
    <source>
        <dbReference type="Proteomes" id="UP000185622"/>
    </source>
</evidence>
<dbReference type="RefSeq" id="WP_075775584.1">
    <property type="nucleotide sequence ID" value="NZ_CP019437.1"/>
</dbReference>
<name>A0ABM6IJ00_9RHOB</name>
<feature type="coiled-coil region" evidence="1">
    <location>
        <begin position="15"/>
        <end position="63"/>
    </location>
</feature>
<dbReference type="Proteomes" id="UP000185622">
    <property type="component" value="Chromosome"/>
</dbReference>
<evidence type="ECO:0000256" key="1">
    <source>
        <dbReference type="SAM" id="Coils"/>
    </source>
</evidence>
<dbReference type="InterPro" id="IPR038444">
    <property type="entry name" value="DUF465_sf"/>
</dbReference>
<organism evidence="2 3">
    <name type="scientific">Thioclava nitratireducens</name>
    <dbReference type="NCBI Taxonomy" id="1915078"/>
    <lineage>
        <taxon>Bacteria</taxon>
        <taxon>Pseudomonadati</taxon>
        <taxon>Pseudomonadota</taxon>
        <taxon>Alphaproteobacteria</taxon>
        <taxon>Rhodobacterales</taxon>
        <taxon>Paracoccaceae</taxon>
        <taxon>Thioclava</taxon>
    </lineage>
</organism>
<proteinExistence type="predicted"/>
<dbReference type="Gene3D" id="6.10.280.50">
    <property type="match status" value="1"/>
</dbReference>
<evidence type="ECO:0000313" key="2">
    <source>
        <dbReference type="EMBL" id="AQS48765.1"/>
    </source>
</evidence>
<accession>A0ABM6IJ00</accession>